<dbReference type="Proteomes" id="UP000318102">
    <property type="component" value="Unassembled WGS sequence"/>
</dbReference>
<dbReference type="Gene3D" id="1.10.290.10">
    <property type="entry name" value="Topoisomerase I, domain 4"/>
    <property type="match status" value="1"/>
</dbReference>
<keyword evidence="14" id="KW-1185">Reference proteome</keyword>
<comment type="similarity">
    <text evidence="2">Belongs to the type IA topoisomerase family.</text>
</comment>
<dbReference type="InterPro" id="IPR006171">
    <property type="entry name" value="TOPRIM_dom"/>
</dbReference>
<keyword evidence="4" id="KW-0799">Topoisomerase</keyword>
<dbReference type="PROSITE" id="PS52039">
    <property type="entry name" value="TOPO_IA_2"/>
    <property type="match status" value="1"/>
</dbReference>
<dbReference type="InterPro" id="IPR023405">
    <property type="entry name" value="Topo_IA_core_domain"/>
</dbReference>
<dbReference type="GO" id="GO:0006265">
    <property type="term" value="P:DNA topological change"/>
    <property type="evidence" value="ECO:0007669"/>
    <property type="project" value="InterPro"/>
</dbReference>
<evidence type="ECO:0000259" key="11">
    <source>
        <dbReference type="PROSITE" id="PS50880"/>
    </source>
</evidence>
<evidence type="ECO:0000256" key="5">
    <source>
        <dbReference type="ARBA" id="ARBA00023125"/>
    </source>
</evidence>
<feature type="domain" description="Topo IA-type catalytic" evidence="12">
    <location>
        <begin position="151"/>
        <end position="609"/>
    </location>
</feature>
<evidence type="ECO:0000256" key="4">
    <source>
        <dbReference type="ARBA" id="ARBA00023029"/>
    </source>
</evidence>
<protein>
    <recommendedName>
        <fullName evidence="3">DNA topoisomerase</fullName>
        <ecNumber evidence="3">5.6.2.1</ecNumber>
    </recommendedName>
    <alternativeName>
        <fullName evidence="10">Omega-protein</fullName>
    </alternativeName>
    <alternativeName>
        <fullName evidence="9">Relaxing enzyme</fullName>
    </alternativeName>
    <alternativeName>
        <fullName evidence="7">Swivelase</fullName>
    </alternativeName>
    <alternativeName>
        <fullName evidence="8">Untwisting enzyme</fullName>
    </alternativeName>
</protein>
<dbReference type="Gene3D" id="1.10.460.10">
    <property type="entry name" value="Topoisomerase I, domain 2"/>
    <property type="match status" value="1"/>
</dbReference>
<dbReference type="InterPro" id="IPR000380">
    <property type="entry name" value="Topo_IA"/>
</dbReference>
<dbReference type="PROSITE" id="PS50880">
    <property type="entry name" value="TOPRIM"/>
    <property type="match status" value="1"/>
</dbReference>
<dbReference type="InterPro" id="IPR013824">
    <property type="entry name" value="Topo_IA_cen_sub1"/>
</dbReference>
<evidence type="ECO:0000313" key="14">
    <source>
        <dbReference type="Proteomes" id="UP000318102"/>
    </source>
</evidence>
<keyword evidence="5" id="KW-0238">DNA-binding</keyword>
<dbReference type="EC" id="5.6.2.1" evidence="3"/>
<gene>
    <name evidence="13" type="ORF">FPZ44_24800</name>
</gene>
<dbReference type="EMBL" id="VNJK01000007">
    <property type="protein sequence ID" value="TVX85578.1"/>
    <property type="molecule type" value="Genomic_DNA"/>
</dbReference>
<dbReference type="InterPro" id="IPR003602">
    <property type="entry name" value="Topo_IA_DNA-bd_dom"/>
</dbReference>
<dbReference type="Gene3D" id="2.70.20.10">
    <property type="entry name" value="Topoisomerase I, domain 3"/>
    <property type="match status" value="1"/>
</dbReference>
<dbReference type="GO" id="GO:0006281">
    <property type="term" value="P:DNA repair"/>
    <property type="evidence" value="ECO:0007669"/>
    <property type="project" value="TreeGrafter"/>
</dbReference>
<dbReference type="RefSeq" id="WP_144995084.1">
    <property type="nucleotide sequence ID" value="NZ_VNJK01000007.1"/>
</dbReference>
<dbReference type="InterPro" id="IPR034144">
    <property type="entry name" value="TOPRIM_TopoIII"/>
</dbReference>
<evidence type="ECO:0000256" key="6">
    <source>
        <dbReference type="ARBA" id="ARBA00023235"/>
    </source>
</evidence>
<evidence type="ECO:0000256" key="9">
    <source>
        <dbReference type="ARBA" id="ARBA00032235"/>
    </source>
</evidence>
<dbReference type="PANTHER" id="PTHR11390:SF21">
    <property type="entry name" value="DNA TOPOISOMERASE 3-ALPHA"/>
    <property type="match status" value="1"/>
</dbReference>
<evidence type="ECO:0000256" key="3">
    <source>
        <dbReference type="ARBA" id="ARBA00012891"/>
    </source>
</evidence>
<feature type="domain" description="Toprim" evidence="11">
    <location>
        <begin position="3"/>
        <end position="134"/>
    </location>
</feature>
<dbReference type="SMART" id="SM00437">
    <property type="entry name" value="TOP1Ac"/>
    <property type="match status" value="1"/>
</dbReference>
<dbReference type="GO" id="GO:0003677">
    <property type="term" value="F:DNA binding"/>
    <property type="evidence" value="ECO:0007669"/>
    <property type="project" value="UniProtKB-KW"/>
</dbReference>
<dbReference type="SUPFAM" id="SSF56712">
    <property type="entry name" value="Prokaryotic type I DNA topoisomerase"/>
    <property type="match status" value="1"/>
</dbReference>
<evidence type="ECO:0000313" key="13">
    <source>
        <dbReference type="EMBL" id="TVX85578.1"/>
    </source>
</evidence>
<dbReference type="CDD" id="cd03362">
    <property type="entry name" value="TOPRIM_TopoIA_TopoIII"/>
    <property type="match status" value="1"/>
</dbReference>
<evidence type="ECO:0000256" key="2">
    <source>
        <dbReference type="ARBA" id="ARBA00009446"/>
    </source>
</evidence>
<comment type="catalytic activity">
    <reaction evidence="1">
        <text>ATP-independent breakage of single-stranded DNA, followed by passage and rejoining.</text>
        <dbReference type="EC" id="5.6.2.1"/>
    </reaction>
</comment>
<dbReference type="InterPro" id="IPR013497">
    <property type="entry name" value="Topo_IA_cen"/>
</dbReference>
<accession>A0A559ID28</accession>
<evidence type="ECO:0000259" key="12">
    <source>
        <dbReference type="PROSITE" id="PS52039"/>
    </source>
</evidence>
<comment type="caution">
    <text evidence="13">The sequence shown here is derived from an EMBL/GenBank/DDBJ whole genome shotgun (WGS) entry which is preliminary data.</text>
</comment>
<proteinExistence type="inferred from homology"/>
<dbReference type="PRINTS" id="PR00417">
    <property type="entry name" value="PRTPISMRASEI"/>
</dbReference>
<dbReference type="SMART" id="SM00436">
    <property type="entry name" value="TOP1Bc"/>
    <property type="match status" value="1"/>
</dbReference>
<evidence type="ECO:0000256" key="7">
    <source>
        <dbReference type="ARBA" id="ARBA00030003"/>
    </source>
</evidence>
<dbReference type="InterPro" id="IPR003601">
    <property type="entry name" value="Topo_IA_2"/>
</dbReference>
<name>A0A559ID28_9BACL</name>
<dbReference type="InterPro" id="IPR013825">
    <property type="entry name" value="Topo_IA_cen_sub2"/>
</dbReference>
<dbReference type="GO" id="GO:0043597">
    <property type="term" value="C:cytoplasmic replication fork"/>
    <property type="evidence" value="ECO:0007669"/>
    <property type="project" value="TreeGrafter"/>
</dbReference>
<dbReference type="Pfam" id="PF01131">
    <property type="entry name" value="Topoisom_bac"/>
    <property type="match status" value="1"/>
</dbReference>
<dbReference type="InterPro" id="IPR013826">
    <property type="entry name" value="Topo_IA_cen_sub3"/>
</dbReference>
<dbReference type="PANTHER" id="PTHR11390">
    <property type="entry name" value="PROKARYOTIC DNA TOPOISOMERASE"/>
    <property type="match status" value="1"/>
</dbReference>
<dbReference type="SMART" id="SM00493">
    <property type="entry name" value="TOPRIM"/>
    <property type="match status" value="1"/>
</dbReference>
<evidence type="ECO:0000256" key="10">
    <source>
        <dbReference type="ARBA" id="ARBA00032877"/>
    </source>
</evidence>
<dbReference type="GO" id="GO:0006310">
    <property type="term" value="P:DNA recombination"/>
    <property type="evidence" value="ECO:0007669"/>
    <property type="project" value="TreeGrafter"/>
</dbReference>
<sequence length="895" mass="100500">MYNRVIIAEKPDMGDNIAQALGIAKKMRGHIILKNGDVVTWGIGHLIRLKTPDTYPEFKEWTWDALPVIPQKMLTEVDPKKIEQFNVVKELLANSKECILALDPDREGEWIGRLLLRQCGYQKKWKRLWIDDLTESTILAGMNNLRDSDEFNSLGDAAEVRSYADYWLGFTASRFFSLLAQDVTGGKANLSAGRVQTPTLRLVYDREISMESFKPKPFCHLIATINTDQGSFKSQWFKEESGKKVSRFEDQAKANQMKDKIIGQTGIIESFTIKEVKRYAPKLLNSSGLKTQARKQLGFSTVKSTAALQALYDKGYVSYPRADSNHLSSNKADELAAHLIVLREKSEYAKFFPSEICSLNGNTRFVDDKKAATHHAIVPTSKNPLLQAKDSKDALKPDEAKLYELILKHTLAAHHPVGMDREKEVITEIAGETFYTRSTEIVTPGWRMFLKGEELDVHQTEPELGTIPPLQEGIEAAAAAAEFIKGQTSKPKRLNDDELEVLMKNAGQYAEEGIDDDVLEAIKDKGIGTAATRTNIVQKLVSQEYIEITKNLVYLTKKGRSFMEMVYEHPIASVELTGEFEAKLAQVEKGLITTESLIQEFKQLAHDILKDKEALRKRIQSLPNGHTFENIEEVGQCPKCQSIVVEKKQLYHCIAGKEECDFVLWKEFRGVPIKSKQAISLLDGKEVLLSKVPGKEGKEPYDLYIKLLNGVIETRLPTIDDKSLGSCPTCSKPVIEGPKGYGCSGWREGCKFVLWKTYRDIAIPANAAKMLLAGKQVLVKDIVGKKGTYDLIFFMKDGKVETRFPEAADQSIGICPLCKKPVIESEKIYGCSGWRDGCKFKLTKEFLGKKITLSQIKKLLKNGKTDKIEGFTGSKGLFDTALGYDREANRYSFIK</sequence>
<evidence type="ECO:0000256" key="8">
    <source>
        <dbReference type="ARBA" id="ARBA00031985"/>
    </source>
</evidence>
<dbReference type="Pfam" id="PF13342">
    <property type="entry name" value="Toprim_Crpt"/>
    <property type="match status" value="1"/>
</dbReference>
<dbReference type="AlphaFoldDB" id="A0A559ID28"/>
<dbReference type="Gene3D" id="3.40.50.140">
    <property type="match status" value="1"/>
</dbReference>
<evidence type="ECO:0000256" key="1">
    <source>
        <dbReference type="ARBA" id="ARBA00000213"/>
    </source>
</evidence>
<dbReference type="Pfam" id="PF01751">
    <property type="entry name" value="Toprim"/>
    <property type="match status" value="1"/>
</dbReference>
<organism evidence="13 14">
    <name type="scientific">Paenibacillus agilis</name>
    <dbReference type="NCBI Taxonomy" id="3020863"/>
    <lineage>
        <taxon>Bacteria</taxon>
        <taxon>Bacillati</taxon>
        <taxon>Bacillota</taxon>
        <taxon>Bacilli</taxon>
        <taxon>Bacillales</taxon>
        <taxon>Paenibacillaceae</taxon>
        <taxon>Paenibacillus</taxon>
    </lineage>
</organism>
<dbReference type="InterPro" id="IPR025589">
    <property type="entry name" value="Toprim_C_rpt"/>
</dbReference>
<keyword evidence="6" id="KW-0413">Isomerase</keyword>
<dbReference type="OrthoDB" id="9803554at2"/>
<reference evidence="13 14" key="1">
    <citation type="submission" date="2019-07" db="EMBL/GenBank/DDBJ databases">
        <authorList>
            <person name="Kim J."/>
        </authorList>
    </citation>
    <scope>NUCLEOTIDE SEQUENCE [LARGE SCALE GENOMIC DNA]</scope>
    <source>
        <strain evidence="13 14">N4</strain>
    </source>
</reference>
<dbReference type="GO" id="GO:0003917">
    <property type="term" value="F:DNA topoisomerase type I (single strand cut, ATP-independent) activity"/>
    <property type="evidence" value="ECO:0007669"/>
    <property type="project" value="UniProtKB-EC"/>
</dbReference>